<dbReference type="Pfam" id="PF13231">
    <property type="entry name" value="PMT_2"/>
    <property type="match status" value="1"/>
</dbReference>
<evidence type="ECO:0000313" key="10">
    <source>
        <dbReference type="EMBL" id="SDS32868.1"/>
    </source>
</evidence>
<feature type="transmembrane region" description="Helical" evidence="8">
    <location>
        <begin position="298"/>
        <end position="320"/>
    </location>
</feature>
<feature type="transmembrane region" description="Helical" evidence="8">
    <location>
        <begin position="275"/>
        <end position="292"/>
    </location>
</feature>
<keyword evidence="4 10" id="KW-0808">Transferase</keyword>
<evidence type="ECO:0000256" key="2">
    <source>
        <dbReference type="ARBA" id="ARBA00022475"/>
    </source>
</evidence>
<evidence type="ECO:0000313" key="11">
    <source>
        <dbReference type="Proteomes" id="UP000199103"/>
    </source>
</evidence>
<evidence type="ECO:0000256" key="4">
    <source>
        <dbReference type="ARBA" id="ARBA00022679"/>
    </source>
</evidence>
<feature type="transmembrane region" description="Helical" evidence="8">
    <location>
        <begin position="327"/>
        <end position="348"/>
    </location>
</feature>
<dbReference type="Proteomes" id="UP000199103">
    <property type="component" value="Chromosome I"/>
</dbReference>
<feature type="transmembrane region" description="Helical" evidence="8">
    <location>
        <begin position="197"/>
        <end position="218"/>
    </location>
</feature>
<keyword evidence="3" id="KW-0328">Glycosyltransferase</keyword>
<evidence type="ECO:0000256" key="5">
    <source>
        <dbReference type="ARBA" id="ARBA00022692"/>
    </source>
</evidence>
<feature type="transmembrane region" description="Helical" evidence="8">
    <location>
        <begin position="78"/>
        <end position="97"/>
    </location>
</feature>
<accession>A0A1H1RAY7</accession>
<dbReference type="EMBL" id="LT629772">
    <property type="protein sequence ID" value="SDS32868.1"/>
    <property type="molecule type" value="Genomic_DNA"/>
</dbReference>
<evidence type="ECO:0000256" key="6">
    <source>
        <dbReference type="ARBA" id="ARBA00022989"/>
    </source>
</evidence>
<feature type="transmembrane region" description="Helical" evidence="8">
    <location>
        <begin position="109"/>
        <end position="129"/>
    </location>
</feature>
<protein>
    <submittedName>
        <fullName evidence="10">4-amino-4-deoxy-L-arabinose transferase</fullName>
    </submittedName>
</protein>
<evidence type="ECO:0000259" key="9">
    <source>
        <dbReference type="Pfam" id="PF13231"/>
    </source>
</evidence>
<evidence type="ECO:0000256" key="3">
    <source>
        <dbReference type="ARBA" id="ARBA00022676"/>
    </source>
</evidence>
<feature type="transmembrane region" description="Helical" evidence="8">
    <location>
        <begin position="12"/>
        <end position="34"/>
    </location>
</feature>
<evidence type="ECO:0000256" key="7">
    <source>
        <dbReference type="ARBA" id="ARBA00023136"/>
    </source>
</evidence>
<dbReference type="PANTHER" id="PTHR33908">
    <property type="entry name" value="MANNOSYLTRANSFERASE YKCB-RELATED"/>
    <property type="match status" value="1"/>
</dbReference>
<feature type="transmembrane region" description="Helical" evidence="8">
    <location>
        <begin position="246"/>
        <end position="268"/>
    </location>
</feature>
<organism evidence="10 11">
    <name type="scientific">Microlunatus soli</name>
    <dbReference type="NCBI Taxonomy" id="630515"/>
    <lineage>
        <taxon>Bacteria</taxon>
        <taxon>Bacillati</taxon>
        <taxon>Actinomycetota</taxon>
        <taxon>Actinomycetes</taxon>
        <taxon>Propionibacteriales</taxon>
        <taxon>Propionibacteriaceae</taxon>
        <taxon>Microlunatus</taxon>
    </lineage>
</organism>
<dbReference type="InterPro" id="IPR038731">
    <property type="entry name" value="RgtA/B/C-like"/>
</dbReference>
<keyword evidence="7 8" id="KW-0472">Membrane</keyword>
<dbReference type="RefSeq" id="WP_157683287.1">
    <property type="nucleotide sequence ID" value="NZ_LT629772.1"/>
</dbReference>
<dbReference type="InterPro" id="IPR050297">
    <property type="entry name" value="LipidA_mod_glycosyltrf_83"/>
</dbReference>
<name>A0A1H1RAY7_9ACTN</name>
<keyword evidence="5 8" id="KW-0812">Transmembrane</keyword>
<reference evidence="10 11" key="1">
    <citation type="submission" date="2016-10" db="EMBL/GenBank/DDBJ databases">
        <authorList>
            <person name="de Groot N.N."/>
        </authorList>
    </citation>
    <scope>NUCLEOTIDE SEQUENCE [LARGE SCALE GENOMIC DNA]</scope>
    <source>
        <strain evidence="10 11">DSM 21800</strain>
    </source>
</reference>
<feature type="transmembrane region" description="Helical" evidence="8">
    <location>
        <begin position="171"/>
        <end position="188"/>
    </location>
</feature>
<comment type="subcellular location">
    <subcellularLocation>
        <location evidence="1">Cell membrane</location>
        <topology evidence="1">Multi-pass membrane protein</topology>
    </subcellularLocation>
</comment>
<evidence type="ECO:0000256" key="8">
    <source>
        <dbReference type="SAM" id="Phobius"/>
    </source>
</evidence>
<evidence type="ECO:0000256" key="1">
    <source>
        <dbReference type="ARBA" id="ARBA00004651"/>
    </source>
</evidence>
<dbReference type="STRING" id="630515.SAMN04489812_1580"/>
<keyword evidence="6 8" id="KW-1133">Transmembrane helix</keyword>
<sequence>MERADGRSARVMAVVPVLVSAAVTGLLLVISGRYGYHRDEFYYLAAGLHPALGYVDQPPLTPMIARAEVALFGYSPTALRIAPAIAAGATVYLTAAITRELGAGTAARALAACCAAVSAFALATGHVLATSTFDLLAWTALTVLLIRALRHGGRSWLAVGLVTGVALENKSLVLAFLGAVVIGVLAVGPRTVFRDRWLWVGVAVAVVLWAPHLAWQIANGWPQLAMARQIATVGNGGSAPAWSFPLFQLLEVSPLLVPIWVAGLVALIRDPRLRSVRAFAVAYGVLFVILLVGGGKHYYLAGMYPILLAAGAAPTVRWMLRSRPRRLLVGLGIGASAVIVPVLMLPLLPVRTVPDNPVGDIQPITAETVGWPELADAVAVAYRTVPPERRPQTVALTGNYGEAGAVDLFRRRMDLPPAYSGHNSYAQWGPPPDSVDTVVAIGIEHQRLRRWFGSVRRVTRVDNRLGIDNDEQGAVVWVCTGRRLPWQVIWPEISHLG</sequence>
<dbReference type="PANTHER" id="PTHR33908:SF11">
    <property type="entry name" value="MEMBRANE PROTEIN"/>
    <property type="match status" value="1"/>
</dbReference>
<dbReference type="GO" id="GO:0005886">
    <property type="term" value="C:plasma membrane"/>
    <property type="evidence" value="ECO:0007669"/>
    <property type="project" value="UniProtKB-SubCell"/>
</dbReference>
<dbReference type="GO" id="GO:0016763">
    <property type="term" value="F:pentosyltransferase activity"/>
    <property type="evidence" value="ECO:0007669"/>
    <property type="project" value="TreeGrafter"/>
</dbReference>
<keyword evidence="11" id="KW-1185">Reference proteome</keyword>
<feature type="domain" description="Glycosyltransferase RgtA/B/C/D-like" evidence="9">
    <location>
        <begin position="56"/>
        <end position="215"/>
    </location>
</feature>
<dbReference type="GO" id="GO:0009103">
    <property type="term" value="P:lipopolysaccharide biosynthetic process"/>
    <property type="evidence" value="ECO:0007669"/>
    <property type="project" value="UniProtKB-ARBA"/>
</dbReference>
<keyword evidence="2" id="KW-1003">Cell membrane</keyword>
<proteinExistence type="predicted"/>
<gene>
    <name evidence="10" type="ORF">SAMN04489812_1580</name>
</gene>
<dbReference type="OrthoDB" id="5166595at2"/>
<dbReference type="AlphaFoldDB" id="A0A1H1RAY7"/>